<dbReference type="GO" id="GO:0009435">
    <property type="term" value="P:NAD+ biosynthetic process"/>
    <property type="evidence" value="ECO:0007669"/>
    <property type="project" value="UniProtKB-UniRule"/>
</dbReference>
<feature type="binding site" evidence="8">
    <location>
        <position position="177"/>
    </location>
    <ligand>
        <name>deamido-NAD(+)</name>
        <dbReference type="ChEBI" id="CHEBI:58437"/>
        <note>ligand shared between two neighboring subunits</note>
    </ligand>
</feature>
<comment type="pathway">
    <text evidence="8">Cofactor biosynthesis; NAD(+) biosynthesis; NAD(+) from deamido-NAD(+) (ammonia route): step 1/1.</text>
</comment>
<dbReference type="eggNOG" id="COG0171">
    <property type="taxonomic scope" value="Bacteria"/>
</dbReference>
<evidence type="ECO:0000256" key="5">
    <source>
        <dbReference type="ARBA" id="ARBA00022840"/>
    </source>
</evidence>
<keyword evidence="13" id="KW-1185">Reference proteome</keyword>
<comment type="function">
    <text evidence="8">Catalyzes the ATP-dependent amidation of deamido-NAD to form NAD. Uses ammonia as a nitrogen source.</text>
</comment>
<comment type="similarity">
    <text evidence="1 8 9">Belongs to the NAD synthetase family.</text>
</comment>
<dbReference type="Proteomes" id="UP000000467">
    <property type="component" value="Chromosome"/>
</dbReference>
<accession>K4LGL9</accession>
<feature type="domain" description="NAD/GMP synthase" evidence="11">
    <location>
        <begin position="28"/>
        <end position="259"/>
    </location>
</feature>
<proteinExistence type="inferred from homology"/>
<dbReference type="InterPro" id="IPR022926">
    <property type="entry name" value="NH(3)-dep_NAD(+)_synth"/>
</dbReference>
<feature type="binding site" evidence="8">
    <location>
        <position position="162"/>
    </location>
    <ligand>
        <name>Mg(2+)</name>
        <dbReference type="ChEBI" id="CHEBI:18420"/>
    </ligand>
</feature>
<dbReference type="GO" id="GO:0003952">
    <property type="term" value="F:NAD+ synthase (glutamine-hydrolyzing) activity"/>
    <property type="evidence" value="ECO:0007669"/>
    <property type="project" value="InterPro"/>
</dbReference>
<feature type="binding site" evidence="8">
    <location>
        <begin position="49"/>
        <end position="56"/>
    </location>
    <ligand>
        <name>ATP</name>
        <dbReference type="ChEBI" id="CHEBI:30616"/>
    </ligand>
</feature>
<keyword evidence="3 8" id="KW-0479">Metal-binding</keyword>
<dbReference type="Gene3D" id="3.40.50.620">
    <property type="entry name" value="HUPs"/>
    <property type="match status" value="1"/>
</dbReference>
<sequence>MQKPPHFAKISNGVFIMPEKMHPVELAESLVEWIRRRVVEAGAVGVVYGLSGGLDSAVVGALCRRAFPATSLALVMPCHSTELDLQDARLIADALGLRMKVIVLDQVFERLLGLLEPVAAECSEERALLARANIKPRLRMIVLYYYASIYNYLVVGSSNKSELAVGYFTKYGDGGSDLLPLGNLAKCQVRELAAYLNVPERILAKPPSAGLWENQTDEEEMGFSYEVLDSYVLGGEVPPLLKEKIEGMKRRSEHKRRMPPIPDF</sequence>
<dbReference type="CDD" id="cd00553">
    <property type="entry name" value="NAD_synthase"/>
    <property type="match status" value="1"/>
</dbReference>
<evidence type="ECO:0000256" key="9">
    <source>
        <dbReference type="RuleBase" id="RU003811"/>
    </source>
</evidence>
<dbReference type="GO" id="GO:0005737">
    <property type="term" value="C:cytoplasm"/>
    <property type="evidence" value="ECO:0007669"/>
    <property type="project" value="InterPro"/>
</dbReference>
<dbReference type="EC" id="6.3.1.5" evidence="8 10"/>
<reference evidence="12 13" key="1">
    <citation type="journal article" date="2012" name="BMC Genomics">
        <title>Genome-guided analysis of physiological and morphological traits of the fermentative acetate oxidizer Thermacetogenium phaeum.</title>
        <authorList>
            <person name="Oehler D."/>
            <person name="Poehlein A."/>
            <person name="Leimbach A."/>
            <person name="Muller N."/>
            <person name="Daniel R."/>
            <person name="Gottschalk G."/>
            <person name="Schink B."/>
        </authorList>
    </citation>
    <scope>NUCLEOTIDE SEQUENCE [LARGE SCALE GENOMIC DNA]</scope>
    <source>
        <strain evidence="13">ATCC BAA-254 / DSM 26808 / PB</strain>
    </source>
</reference>
<dbReference type="UniPathway" id="UPA00253">
    <property type="reaction ID" value="UER00333"/>
</dbReference>
<dbReference type="AlphaFoldDB" id="K4LGL9"/>
<dbReference type="InterPro" id="IPR022310">
    <property type="entry name" value="NAD/GMP_synthase"/>
</dbReference>
<dbReference type="HAMAP" id="MF_00193">
    <property type="entry name" value="NadE_ammonia_dep"/>
    <property type="match status" value="1"/>
</dbReference>
<evidence type="ECO:0000256" key="8">
    <source>
        <dbReference type="HAMAP-Rule" id="MF_00193"/>
    </source>
</evidence>
<feature type="binding site" evidence="8">
    <location>
        <position position="208"/>
    </location>
    <ligand>
        <name>ATP</name>
        <dbReference type="ChEBI" id="CHEBI:30616"/>
    </ligand>
</feature>
<evidence type="ECO:0000313" key="12">
    <source>
        <dbReference type="EMBL" id="AFV12013.1"/>
    </source>
</evidence>
<evidence type="ECO:0000256" key="1">
    <source>
        <dbReference type="ARBA" id="ARBA00005859"/>
    </source>
</evidence>
<evidence type="ECO:0000313" key="13">
    <source>
        <dbReference type="Proteomes" id="UP000000467"/>
    </source>
</evidence>
<keyword evidence="7 8" id="KW-0520">NAD</keyword>
<dbReference type="KEGG" id="tpz:Tph_c18130"/>
<keyword evidence="4 8" id="KW-0547">Nucleotide-binding</keyword>
<dbReference type="GO" id="GO:0046872">
    <property type="term" value="F:metal ion binding"/>
    <property type="evidence" value="ECO:0007669"/>
    <property type="project" value="UniProtKB-KW"/>
</dbReference>
<dbReference type="Pfam" id="PF02540">
    <property type="entry name" value="NAD_synthase"/>
    <property type="match status" value="1"/>
</dbReference>
<keyword evidence="6 8" id="KW-0460">Magnesium</keyword>
<evidence type="ECO:0000256" key="7">
    <source>
        <dbReference type="ARBA" id="ARBA00023027"/>
    </source>
</evidence>
<keyword evidence="5 8" id="KW-0067">ATP-binding</keyword>
<dbReference type="NCBIfam" id="TIGR00552">
    <property type="entry name" value="nadE"/>
    <property type="match status" value="1"/>
</dbReference>
<gene>
    <name evidence="12" type="primary">nadE2</name>
    <name evidence="8" type="synonym">nadE</name>
    <name evidence="12" type="ordered locus">Tph_c18130</name>
</gene>
<name>K4LGL9_THEPS</name>
<dbReference type="InterPro" id="IPR003694">
    <property type="entry name" value="NAD_synthase"/>
</dbReference>
<evidence type="ECO:0000256" key="3">
    <source>
        <dbReference type="ARBA" id="ARBA00022723"/>
    </source>
</evidence>
<feature type="binding site" evidence="8">
    <location>
        <position position="55"/>
    </location>
    <ligand>
        <name>Mg(2+)</name>
        <dbReference type="ChEBI" id="CHEBI:18420"/>
    </ligand>
</feature>
<keyword evidence="2 8" id="KW-0436">Ligase</keyword>
<feature type="binding site" description="in other chain" evidence="8">
    <location>
        <begin position="254"/>
        <end position="255"/>
    </location>
    <ligand>
        <name>deamido-NAD(+)</name>
        <dbReference type="ChEBI" id="CHEBI:58437"/>
        <note>ligand shared between two neighboring subunits</note>
    </ligand>
</feature>
<feature type="binding site" evidence="8">
    <location>
        <position position="186"/>
    </location>
    <ligand>
        <name>ATP</name>
        <dbReference type="ChEBI" id="CHEBI:30616"/>
    </ligand>
</feature>
<organism evidence="12 13">
    <name type="scientific">Thermacetogenium phaeum (strain ATCC BAA-254 / DSM 26808 / PB)</name>
    <dbReference type="NCBI Taxonomy" id="1089553"/>
    <lineage>
        <taxon>Bacteria</taxon>
        <taxon>Bacillati</taxon>
        <taxon>Bacillota</taxon>
        <taxon>Clostridia</taxon>
        <taxon>Thermoanaerobacterales</taxon>
        <taxon>Thermoanaerobacteraceae</taxon>
        <taxon>Thermacetogenium</taxon>
    </lineage>
</organism>
<dbReference type="InterPro" id="IPR014729">
    <property type="entry name" value="Rossmann-like_a/b/a_fold"/>
</dbReference>
<dbReference type="GO" id="GO:0004359">
    <property type="term" value="F:glutaminase activity"/>
    <property type="evidence" value="ECO:0007669"/>
    <property type="project" value="InterPro"/>
</dbReference>
<evidence type="ECO:0000256" key="6">
    <source>
        <dbReference type="ARBA" id="ARBA00022842"/>
    </source>
</evidence>
<dbReference type="HOGENOM" id="CLU_059327_1_1_9"/>
<evidence type="ECO:0000256" key="2">
    <source>
        <dbReference type="ARBA" id="ARBA00022598"/>
    </source>
</evidence>
<protein>
    <recommendedName>
        <fullName evidence="8 10">NH(3)-dependent NAD(+) synthetase</fullName>
        <ecNumber evidence="8 10">6.3.1.5</ecNumber>
    </recommendedName>
</protein>
<evidence type="ECO:0000259" key="11">
    <source>
        <dbReference type="Pfam" id="PF02540"/>
    </source>
</evidence>
<comment type="catalytic activity">
    <reaction evidence="8 10">
        <text>deamido-NAD(+) + NH4(+) + ATP = AMP + diphosphate + NAD(+) + H(+)</text>
        <dbReference type="Rhea" id="RHEA:21188"/>
        <dbReference type="ChEBI" id="CHEBI:15378"/>
        <dbReference type="ChEBI" id="CHEBI:28938"/>
        <dbReference type="ChEBI" id="CHEBI:30616"/>
        <dbReference type="ChEBI" id="CHEBI:33019"/>
        <dbReference type="ChEBI" id="CHEBI:57540"/>
        <dbReference type="ChEBI" id="CHEBI:58437"/>
        <dbReference type="ChEBI" id="CHEBI:456215"/>
        <dbReference type="EC" id="6.3.1.5"/>
    </reaction>
</comment>
<comment type="caution">
    <text evidence="8">Lacks conserved residue(s) required for the propagation of feature annotation.</text>
</comment>
<dbReference type="PANTHER" id="PTHR23090:SF9">
    <property type="entry name" value="GLUTAMINE-DEPENDENT NAD(+) SYNTHETASE"/>
    <property type="match status" value="1"/>
</dbReference>
<dbReference type="GO" id="GO:0008795">
    <property type="term" value="F:NAD+ synthase activity"/>
    <property type="evidence" value="ECO:0007669"/>
    <property type="project" value="UniProtKB-UniRule"/>
</dbReference>
<feature type="binding site" description="in other chain" evidence="8">
    <location>
        <position position="170"/>
    </location>
    <ligand>
        <name>deamido-NAD(+)</name>
        <dbReference type="ChEBI" id="CHEBI:58437"/>
        <note>ligand shared between two neighboring subunits</note>
    </ligand>
</feature>
<dbReference type="EMBL" id="CP003732">
    <property type="protein sequence ID" value="AFV12013.1"/>
    <property type="molecule type" value="Genomic_DNA"/>
</dbReference>
<evidence type="ECO:0000256" key="4">
    <source>
        <dbReference type="ARBA" id="ARBA00022741"/>
    </source>
</evidence>
<evidence type="ECO:0000256" key="10">
    <source>
        <dbReference type="RuleBase" id="RU003812"/>
    </source>
</evidence>
<dbReference type="SUPFAM" id="SSF52402">
    <property type="entry name" value="Adenine nucleotide alpha hydrolases-like"/>
    <property type="match status" value="1"/>
</dbReference>
<comment type="subunit">
    <text evidence="8">Homodimer.</text>
</comment>
<feature type="binding site" description="in other chain" evidence="8">
    <location>
        <position position="137"/>
    </location>
    <ligand>
        <name>deamido-NAD(+)</name>
        <dbReference type="ChEBI" id="CHEBI:58437"/>
        <note>ligand shared between two neighboring subunits</note>
    </ligand>
</feature>
<dbReference type="GO" id="GO:0005524">
    <property type="term" value="F:ATP binding"/>
    <property type="evidence" value="ECO:0007669"/>
    <property type="project" value="UniProtKB-UniRule"/>
</dbReference>
<dbReference type="STRING" id="1089553.Tph_c18130"/>
<dbReference type="PANTHER" id="PTHR23090">
    <property type="entry name" value="NH 3 /GLUTAMINE-DEPENDENT NAD + SYNTHETASE"/>
    <property type="match status" value="1"/>
</dbReference>